<feature type="non-terminal residue" evidence="3">
    <location>
        <position position="119"/>
    </location>
</feature>
<organism evidence="3 4">
    <name type="scientific">Pristionchus entomophagus</name>
    <dbReference type="NCBI Taxonomy" id="358040"/>
    <lineage>
        <taxon>Eukaryota</taxon>
        <taxon>Metazoa</taxon>
        <taxon>Ecdysozoa</taxon>
        <taxon>Nematoda</taxon>
        <taxon>Chromadorea</taxon>
        <taxon>Rhabditida</taxon>
        <taxon>Rhabditina</taxon>
        <taxon>Diplogasteromorpha</taxon>
        <taxon>Diplogasteroidea</taxon>
        <taxon>Neodiplogasteridae</taxon>
        <taxon>Pristionchus</taxon>
    </lineage>
</organism>
<name>A0AAV5T5U9_9BILA</name>
<keyword evidence="2" id="KW-0812">Transmembrane</keyword>
<feature type="transmembrane region" description="Helical" evidence="2">
    <location>
        <begin position="38"/>
        <end position="58"/>
    </location>
</feature>
<keyword evidence="2" id="KW-0472">Membrane</keyword>
<gene>
    <name evidence="3" type="ORF">PENTCL1PPCAC_13132</name>
</gene>
<feature type="non-terminal residue" evidence="3">
    <location>
        <position position="1"/>
    </location>
</feature>
<dbReference type="EMBL" id="BTSX01000003">
    <property type="protein sequence ID" value="GMS90957.1"/>
    <property type="molecule type" value="Genomic_DNA"/>
</dbReference>
<dbReference type="AlphaFoldDB" id="A0AAV5T5U9"/>
<accession>A0AAV5T5U9</accession>
<evidence type="ECO:0000313" key="3">
    <source>
        <dbReference type="EMBL" id="GMS90957.1"/>
    </source>
</evidence>
<feature type="region of interest" description="Disordered" evidence="1">
    <location>
        <begin position="98"/>
        <end position="119"/>
    </location>
</feature>
<keyword evidence="2" id="KW-1133">Transmembrane helix</keyword>
<evidence type="ECO:0000256" key="2">
    <source>
        <dbReference type="SAM" id="Phobius"/>
    </source>
</evidence>
<keyword evidence="4" id="KW-1185">Reference proteome</keyword>
<feature type="transmembrane region" description="Helical" evidence="2">
    <location>
        <begin position="70"/>
        <end position="91"/>
    </location>
</feature>
<feature type="transmembrane region" description="Helical" evidence="2">
    <location>
        <begin position="12"/>
        <end position="31"/>
    </location>
</feature>
<comment type="caution">
    <text evidence="3">The sequence shown here is derived from an EMBL/GenBank/DDBJ whole genome shotgun (WGS) entry which is preliminary data.</text>
</comment>
<dbReference type="Proteomes" id="UP001432027">
    <property type="component" value="Unassembled WGS sequence"/>
</dbReference>
<protein>
    <submittedName>
        <fullName evidence="3">Uncharacterized protein</fullName>
    </submittedName>
</protein>
<proteinExistence type="predicted"/>
<reference evidence="3" key="1">
    <citation type="submission" date="2023-10" db="EMBL/GenBank/DDBJ databases">
        <title>Genome assembly of Pristionchus species.</title>
        <authorList>
            <person name="Yoshida K."/>
            <person name="Sommer R.J."/>
        </authorList>
    </citation>
    <scope>NUCLEOTIDE SEQUENCE</scope>
    <source>
        <strain evidence="3">RS0144</strain>
    </source>
</reference>
<evidence type="ECO:0000256" key="1">
    <source>
        <dbReference type="SAM" id="MobiDB-lite"/>
    </source>
</evidence>
<sequence length="119" mass="13155">VFTMGRNPSFWFWMIMIGATVCALLAVLLQFSSDEMAGPASIVFTLTTFAVSALSGITAKGATLSLLNRVLLVITFITFANSVIQGWLVFLQRTFGEQKKKDKQEDDEQGEAEVKKQDE</sequence>
<evidence type="ECO:0000313" key="4">
    <source>
        <dbReference type="Proteomes" id="UP001432027"/>
    </source>
</evidence>